<name>A0A6H5GL25_9HEMI</name>
<organism evidence="3 4">
    <name type="scientific">Nesidiocoris tenuis</name>
    <dbReference type="NCBI Taxonomy" id="355587"/>
    <lineage>
        <taxon>Eukaryota</taxon>
        <taxon>Metazoa</taxon>
        <taxon>Ecdysozoa</taxon>
        <taxon>Arthropoda</taxon>
        <taxon>Hexapoda</taxon>
        <taxon>Insecta</taxon>
        <taxon>Pterygota</taxon>
        <taxon>Neoptera</taxon>
        <taxon>Paraneoptera</taxon>
        <taxon>Hemiptera</taxon>
        <taxon>Heteroptera</taxon>
        <taxon>Panheteroptera</taxon>
        <taxon>Cimicomorpha</taxon>
        <taxon>Miridae</taxon>
        <taxon>Dicyphina</taxon>
        <taxon>Nesidiocoris</taxon>
    </lineage>
</organism>
<evidence type="ECO:0000256" key="2">
    <source>
        <dbReference type="PROSITE-ProRule" id="PRU00235"/>
    </source>
</evidence>
<dbReference type="InterPro" id="IPR009091">
    <property type="entry name" value="RCC1/BLIP-II"/>
</dbReference>
<dbReference type="Proteomes" id="UP000479000">
    <property type="component" value="Unassembled WGS sequence"/>
</dbReference>
<dbReference type="Pfam" id="PF13540">
    <property type="entry name" value="RCC1_2"/>
    <property type="match status" value="1"/>
</dbReference>
<dbReference type="PROSITE" id="PS50012">
    <property type="entry name" value="RCC1_3"/>
    <property type="match status" value="1"/>
</dbReference>
<evidence type="ECO:0000313" key="3">
    <source>
        <dbReference type="EMBL" id="CAB0002299.1"/>
    </source>
</evidence>
<evidence type="ECO:0000256" key="1">
    <source>
        <dbReference type="ARBA" id="ARBA00022737"/>
    </source>
</evidence>
<dbReference type="InterPro" id="IPR000408">
    <property type="entry name" value="Reg_chr_condens"/>
</dbReference>
<sequence>MFCWGNTTNGELGLGGIEEQHILAPRELKFNHSNSIKTISCGKTHTLVVTRSGEVYSCGSNDYSQLGHDQVRTKLRTYLETAKATLSSYTPVRWVPNLN</sequence>
<keyword evidence="4" id="KW-1185">Reference proteome</keyword>
<dbReference type="EMBL" id="CADCXU010011988">
    <property type="protein sequence ID" value="CAB0002299.1"/>
    <property type="molecule type" value="Genomic_DNA"/>
</dbReference>
<evidence type="ECO:0000313" key="4">
    <source>
        <dbReference type="Proteomes" id="UP000479000"/>
    </source>
</evidence>
<dbReference type="OrthoDB" id="5981550at2759"/>
<dbReference type="PANTHER" id="PTHR22872">
    <property type="entry name" value="BTK-BINDING PROTEIN-RELATED"/>
    <property type="match status" value="1"/>
</dbReference>
<proteinExistence type="predicted"/>
<dbReference type="SUPFAM" id="SSF50985">
    <property type="entry name" value="RCC1/BLIP-II"/>
    <property type="match status" value="1"/>
</dbReference>
<reference evidence="3 4" key="1">
    <citation type="submission" date="2020-02" db="EMBL/GenBank/DDBJ databases">
        <authorList>
            <person name="Ferguson B K."/>
        </authorList>
    </citation>
    <scope>NUCLEOTIDE SEQUENCE [LARGE SCALE GENOMIC DNA]</scope>
</reference>
<accession>A0A6H5GL25</accession>
<protein>
    <submittedName>
        <fullName evidence="3">Uncharacterized protein</fullName>
    </submittedName>
</protein>
<keyword evidence="1" id="KW-0677">Repeat</keyword>
<dbReference type="InterPro" id="IPR051625">
    <property type="entry name" value="Signaling_Regulatory_Domain"/>
</dbReference>
<dbReference type="Gene3D" id="2.130.10.30">
    <property type="entry name" value="Regulator of chromosome condensation 1/beta-lactamase-inhibitor protein II"/>
    <property type="match status" value="1"/>
</dbReference>
<feature type="repeat" description="RCC1" evidence="2">
    <location>
        <begin position="1"/>
        <end position="52"/>
    </location>
</feature>
<gene>
    <name evidence="3" type="ORF">NTEN_LOCUS8086</name>
</gene>
<dbReference type="AlphaFoldDB" id="A0A6H5GL25"/>